<reference evidence="1" key="1">
    <citation type="submission" date="2020-03" db="EMBL/GenBank/DDBJ databases">
        <title>The deep terrestrial virosphere.</title>
        <authorList>
            <person name="Holmfeldt K."/>
            <person name="Nilsson E."/>
            <person name="Simone D."/>
            <person name="Lopez-Fernandez M."/>
            <person name="Wu X."/>
            <person name="de Brujin I."/>
            <person name="Lundin D."/>
            <person name="Andersson A."/>
            <person name="Bertilsson S."/>
            <person name="Dopson M."/>
        </authorList>
    </citation>
    <scope>NUCLEOTIDE SEQUENCE</scope>
    <source>
        <strain evidence="1">MM415B03892</strain>
    </source>
</reference>
<proteinExistence type="predicted"/>
<organism evidence="1">
    <name type="scientific">viral metagenome</name>
    <dbReference type="NCBI Taxonomy" id="1070528"/>
    <lineage>
        <taxon>unclassified sequences</taxon>
        <taxon>metagenomes</taxon>
        <taxon>organismal metagenomes</taxon>
    </lineage>
</organism>
<dbReference type="AlphaFoldDB" id="A0A6M3LHR8"/>
<sequence>MIITTLGVWLTVILVKDKLSIPGGLIIIMGTMEYFTWKLILEKG</sequence>
<dbReference type="EMBL" id="MT143223">
    <property type="protein sequence ID" value="QJA94330.1"/>
    <property type="molecule type" value="Genomic_DNA"/>
</dbReference>
<name>A0A6M3LHR8_9ZZZZ</name>
<evidence type="ECO:0000313" key="1">
    <source>
        <dbReference type="EMBL" id="QJA94330.1"/>
    </source>
</evidence>
<gene>
    <name evidence="1" type="ORF">MM415B03892_0002</name>
</gene>
<accession>A0A6M3LHR8</accession>
<protein>
    <submittedName>
        <fullName evidence="1">Uncharacterized protein</fullName>
    </submittedName>
</protein>